<dbReference type="PIRSF" id="PIRSF019455">
    <property type="entry name" value="CopR_AtkY"/>
    <property type="match status" value="1"/>
</dbReference>
<dbReference type="KEGG" id="amob:HG15A2_46650"/>
<keyword evidence="2" id="KW-0805">Transcription regulation</keyword>
<dbReference type="RefSeq" id="WP_145063429.1">
    <property type="nucleotide sequence ID" value="NZ_CP036263.1"/>
</dbReference>
<sequence>MSRPASEHPTDLELELLKILWDESPLAVRDVRERLAAEAARPLTHSSVITMLNIMHRKGFVKRRKQGKAFLFSPKVEKQSVTGGVVRDVMKKLFNDSPQEMVLNLLETADLDAEELAELRKMINRKAREEKS</sequence>
<dbReference type="EMBL" id="CP036263">
    <property type="protein sequence ID" value="QDT01323.1"/>
    <property type="molecule type" value="Genomic_DNA"/>
</dbReference>
<dbReference type="InterPro" id="IPR036390">
    <property type="entry name" value="WH_DNA-bd_sf"/>
</dbReference>
<dbReference type="InterPro" id="IPR005650">
    <property type="entry name" value="BlaI_family"/>
</dbReference>
<name>A0A517N2G9_9BACT</name>
<keyword evidence="6" id="KW-1185">Reference proteome</keyword>
<dbReference type="InterPro" id="IPR036388">
    <property type="entry name" value="WH-like_DNA-bd_sf"/>
</dbReference>
<evidence type="ECO:0000256" key="4">
    <source>
        <dbReference type="ARBA" id="ARBA00023163"/>
    </source>
</evidence>
<dbReference type="AlphaFoldDB" id="A0A517N2G9"/>
<organism evidence="5 6">
    <name type="scientific">Adhaeretor mobilis</name>
    <dbReference type="NCBI Taxonomy" id="1930276"/>
    <lineage>
        <taxon>Bacteria</taxon>
        <taxon>Pseudomonadati</taxon>
        <taxon>Planctomycetota</taxon>
        <taxon>Planctomycetia</taxon>
        <taxon>Pirellulales</taxon>
        <taxon>Lacipirellulaceae</taxon>
        <taxon>Adhaeretor</taxon>
    </lineage>
</organism>
<dbReference type="Gene3D" id="1.10.10.10">
    <property type="entry name" value="Winged helix-like DNA-binding domain superfamily/Winged helix DNA-binding domain"/>
    <property type="match status" value="1"/>
</dbReference>
<keyword evidence="3" id="KW-0238">DNA-binding</keyword>
<evidence type="ECO:0000256" key="2">
    <source>
        <dbReference type="ARBA" id="ARBA00023015"/>
    </source>
</evidence>
<gene>
    <name evidence="5" type="primary">blaI_2</name>
    <name evidence="5" type="ORF">HG15A2_46650</name>
</gene>
<evidence type="ECO:0000256" key="3">
    <source>
        <dbReference type="ARBA" id="ARBA00023125"/>
    </source>
</evidence>
<dbReference type="Proteomes" id="UP000319852">
    <property type="component" value="Chromosome"/>
</dbReference>
<dbReference type="GO" id="GO:0003677">
    <property type="term" value="F:DNA binding"/>
    <property type="evidence" value="ECO:0007669"/>
    <property type="project" value="UniProtKB-KW"/>
</dbReference>
<dbReference type="GO" id="GO:0045892">
    <property type="term" value="P:negative regulation of DNA-templated transcription"/>
    <property type="evidence" value="ECO:0007669"/>
    <property type="project" value="InterPro"/>
</dbReference>
<proteinExistence type="inferred from homology"/>
<reference evidence="5 6" key="1">
    <citation type="submission" date="2019-02" db="EMBL/GenBank/DDBJ databases">
        <title>Deep-cultivation of Planctomycetes and their phenomic and genomic characterization uncovers novel biology.</title>
        <authorList>
            <person name="Wiegand S."/>
            <person name="Jogler M."/>
            <person name="Boedeker C."/>
            <person name="Pinto D."/>
            <person name="Vollmers J."/>
            <person name="Rivas-Marin E."/>
            <person name="Kohn T."/>
            <person name="Peeters S.H."/>
            <person name="Heuer A."/>
            <person name="Rast P."/>
            <person name="Oberbeckmann S."/>
            <person name="Bunk B."/>
            <person name="Jeske O."/>
            <person name="Meyerdierks A."/>
            <person name="Storesund J.E."/>
            <person name="Kallscheuer N."/>
            <person name="Luecker S."/>
            <person name="Lage O.M."/>
            <person name="Pohl T."/>
            <person name="Merkel B.J."/>
            <person name="Hornburger P."/>
            <person name="Mueller R.-W."/>
            <person name="Bruemmer F."/>
            <person name="Labrenz M."/>
            <person name="Spormann A.M."/>
            <person name="Op den Camp H."/>
            <person name="Overmann J."/>
            <person name="Amann R."/>
            <person name="Jetten M.S.M."/>
            <person name="Mascher T."/>
            <person name="Medema M.H."/>
            <person name="Devos D.P."/>
            <person name="Kaster A.-K."/>
            <person name="Ovreas L."/>
            <person name="Rohde M."/>
            <person name="Galperin M.Y."/>
            <person name="Jogler C."/>
        </authorList>
    </citation>
    <scope>NUCLEOTIDE SEQUENCE [LARGE SCALE GENOMIC DNA]</scope>
    <source>
        <strain evidence="5 6">HG15A2</strain>
    </source>
</reference>
<evidence type="ECO:0000313" key="5">
    <source>
        <dbReference type="EMBL" id="QDT01323.1"/>
    </source>
</evidence>
<evidence type="ECO:0000313" key="6">
    <source>
        <dbReference type="Proteomes" id="UP000319852"/>
    </source>
</evidence>
<protein>
    <submittedName>
        <fullName evidence="5">Penicillinase repressor</fullName>
    </submittedName>
</protein>
<dbReference type="Pfam" id="PF03965">
    <property type="entry name" value="Penicillinase_R"/>
    <property type="match status" value="1"/>
</dbReference>
<comment type="similarity">
    <text evidence="1">Belongs to the BlaI transcriptional regulatory family.</text>
</comment>
<keyword evidence="4" id="KW-0804">Transcription</keyword>
<dbReference type="OrthoDB" id="280196at2"/>
<dbReference type="SUPFAM" id="SSF46785">
    <property type="entry name" value="Winged helix' DNA-binding domain"/>
    <property type="match status" value="1"/>
</dbReference>
<accession>A0A517N2G9</accession>
<evidence type="ECO:0000256" key="1">
    <source>
        <dbReference type="ARBA" id="ARBA00011046"/>
    </source>
</evidence>
<dbReference type="Gene3D" id="1.10.4040.10">
    <property type="entry name" value="Penicillinase repressor domain"/>
    <property type="match status" value="1"/>
</dbReference>